<dbReference type="STRING" id="7167.A0A182F7K6"/>
<keyword evidence="3" id="KW-1185">Reference proteome</keyword>
<dbReference type="InterPro" id="IPR050566">
    <property type="entry name" value="Deoxyribonucleoside_kinase"/>
</dbReference>
<dbReference type="GO" id="GO:0005739">
    <property type="term" value="C:mitochondrion"/>
    <property type="evidence" value="ECO:0007669"/>
    <property type="project" value="TreeGrafter"/>
</dbReference>
<dbReference type="InterPro" id="IPR031314">
    <property type="entry name" value="DNK_dom"/>
</dbReference>
<dbReference type="FunFam" id="3.40.50.300:FF:001571">
    <property type="entry name" value="Deoxynucleoside kinase"/>
    <property type="match status" value="1"/>
</dbReference>
<dbReference type="EnsemblMetazoa" id="AALB002465-RA">
    <property type="protein sequence ID" value="AALB002465-PA"/>
    <property type="gene ID" value="AALB002465"/>
</dbReference>
<organism evidence="2 3">
    <name type="scientific">Anopheles albimanus</name>
    <name type="common">New world malaria mosquito</name>
    <dbReference type="NCBI Taxonomy" id="7167"/>
    <lineage>
        <taxon>Eukaryota</taxon>
        <taxon>Metazoa</taxon>
        <taxon>Ecdysozoa</taxon>
        <taxon>Arthropoda</taxon>
        <taxon>Hexapoda</taxon>
        <taxon>Insecta</taxon>
        <taxon>Pterygota</taxon>
        <taxon>Neoptera</taxon>
        <taxon>Endopterygota</taxon>
        <taxon>Diptera</taxon>
        <taxon>Nematocera</taxon>
        <taxon>Culicoidea</taxon>
        <taxon>Culicidae</taxon>
        <taxon>Anophelinae</taxon>
        <taxon>Anopheles</taxon>
    </lineage>
</organism>
<dbReference type="Pfam" id="PF01712">
    <property type="entry name" value="dNK"/>
    <property type="match status" value="1"/>
</dbReference>
<dbReference type="CDD" id="cd01673">
    <property type="entry name" value="dNK"/>
    <property type="match status" value="1"/>
</dbReference>
<dbReference type="PANTHER" id="PTHR10513:SF24">
    <property type="entry name" value="THYMIDINE KINASE 2, MITOCHONDRIAL"/>
    <property type="match status" value="1"/>
</dbReference>
<dbReference type="AlphaFoldDB" id="A0A182F7K6"/>
<protein>
    <recommendedName>
        <fullName evidence="1">Deoxynucleoside kinase domain-containing protein</fullName>
    </recommendedName>
</protein>
<reference evidence="2" key="2">
    <citation type="submission" date="2022-08" db="UniProtKB">
        <authorList>
            <consortium name="EnsemblMetazoa"/>
        </authorList>
    </citation>
    <scope>IDENTIFICATION</scope>
    <source>
        <strain evidence="2">STECLA/ALBI9_A</strain>
    </source>
</reference>
<accession>A0A182F7K6</accession>
<evidence type="ECO:0000313" key="2">
    <source>
        <dbReference type="EnsemblMetazoa" id="AALB002465-PA"/>
    </source>
</evidence>
<feature type="domain" description="Deoxynucleoside kinase" evidence="1">
    <location>
        <begin position="49"/>
        <end position="244"/>
    </location>
</feature>
<dbReference type="Proteomes" id="UP000069272">
    <property type="component" value="Chromosome 2R"/>
</dbReference>
<name>A0A182F7K6_ANOAL</name>
<dbReference type="GO" id="GO:0019136">
    <property type="term" value="F:deoxynucleoside kinase activity"/>
    <property type="evidence" value="ECO:0007669"/>
    <property type="project" value="TreeGrafter"/>
</dbReference>
<evidence type="ECO:0000313" key="3">
    <source>
        <dbReference type="Proteomes" id="UP000069272"/>
    </source>
</evidence>
<dbReference type="SUPFAM" id="SSF52540">
    <property type="entry name" value="P-loop containing nucleoside triphosphate hydrolases"/>
    <property type="match status" value="1"/>
</dbReference>
<proteinExistence type="predicted"/>
<dbReference type="InterPro" id="IPR027417">
    <property type="entry name" value="P-loop_NTPase"/>
</dbReference>
<evidence type="ECO:0000259" key="1">
    <source>
        <dbReference type="Pfam" id="PF01712"/>
    </source>
</evidence>
<dbReference type="VEuPathDB" id="VectorBase:AALB002465"/>
<dbReference type="Gene3D" id="3.40.50.300">
    <property type="entry name" value="P-loop containing nucleotide triphosphate hydrolases"/>
    <property type="match status" value="1"/>
</dbReference>
<dbReference type="PANTHER" id="PTHR10513">
    <property type="entry name" value="DEOXYNUCLEOSIDE KINASE"/>
    <property type="match status" value="1"/>
</dbReference>
<reference evidence="2 3" key="1">
    <citation type="journal article" date="2017" name="G3 (Bethesda)">
        <title>The Physical Genome Mapping of Anopheles albimanus Corrected Scaffold Misassemblies and Identified Interarm Rearrangements in Genus Anopheles.</title>
        <authorList>
            <person name="Artemov G.N."/>
            <person name="Peery A.N."/>
            <person name="Jiang X."/>
            <person name="Tu Z."/>
            <person name="Stegniy V.N."/>
            <person name="Sharakhova M.V."/>
            <person name="Sharakhov I.V."/>
        </authorList>
    </citation>
    <scope>NUCLEOTIDE SEQUENCE [LARGE SCALE GENOMIC DNA]</scope>
    <source>
        <strain evidence="2 3">ALBI9_A</strain>
    </source>
</reference>
<dbReference type="VEuPathDB" id="VectorBase:AALB20_033474"/>
<sequence>MWARTSRLIARSFSSHQGSRSRFGQSDITMPPIANEKLGAGGKKPFTVFVEGNIGSGKTTFLDHFQQFDDVCLLTEPVEKWRSCGGVNLLDLMYKEAYRWAMPFQTYVTLTMLDMHTSKTDKPVKLMERSLFSARNCFVESMLASGSLHRGMYNVLQEWYEFICCNIHIQADLIVYLQTSPEVVYERMQQRARSEESCVPLEYLKELHELHENWLIHGTAPRPAPVLVLNADLDLNTISTEYKRSETSILKPILIDNTQHHAILTSPSKRAKTDF</sequence>